<comment type="subcellular location">
    <subcellularLocation>
        <location evidence="1">Membrane</location>
        <topology evidence="1">Multi-pass membrane protein</topology>
    </subcellularLocation>
</comment>
<name>A0A498CLS6_9FIRM</name>
<evidence type="ECO:0000256" key="11">
    <source>
        <dbReference type="SAM" id="Phobius"/>
    </source>
</evidence>
<keyword evidence="7 9" id="KW-0472">Membrane</keyword>
<feature type="domain" description="CBS" evidence="12">
    <location>
        <begin position="276"/>
        <end position="333"/>
    </location>
</feature>
<keyword evidence="5 9" id="KW-1133">Transmembrane helix</keyword>
<evidence type="ECO:0000256" key="3">
    <source>
        <dbReference type="ARBA" id="ARBA00022692"/>
    </source>
</evidence>
<keyword evidence="3 9" id="KW-0812">Transmembrane</keyword>
<comment type="similarity">
    <text evidence="2">Belongs to the UPF0053 family.</text>
</comment>
<dbReference type="Gene3D" id="3.10.580.10">
    <property type="entry name" value="CBS-domain"/>
    <property type="match status" value="1"/>
</dbReference>
<evidence type="ECO:0000256" key="2">
    <source>
        <dbReference type="ARBA" id="ARBA00006337"/>
    </source>
</evidence>
<dbReference type="AlphaFoldDB" id="A0A498CLS6"/>
<accession>A0A498CLS6</accession>
<protein>
    <submittedName>
        <fullName evidence="14">HlyC/CorC family transporter</fullName>
    </submittedName>
</protein>
<dbReference type="FunFam" id="3.10.580.10:FF:000002">
    <property type="entry name" value="Magnesium/cobalt efflux protein CorC"/>
    <property type="match status" value="1"/>
</dbReference>
<evidence type="ECO:0000256" key="7">
    <source>
        <dbReference type="ARBA" id="ARBA00023136"/>
    </source>
</evidence>
<feature type="compositionally biased region" description="Basic and acidic residues" evidence="10">
    <location>
        <begin position="432"/>
        <end position="442"/>
    </location>
</feature>
<keyword evidence="15" id="KW-1185">Reference proteome</keyword>
<reference evidence="14 15" key="1">
    <citation type="submission" date="2018-10" db="EMBL/GenBank/DDBJ databases">
        <title>Anaerotruncus faecis sp. nov., isolated from human feces.</title>
        <authorList>
            <person name="Wang Y.-J."/>
        </authorList>
    </citation>
    <scope>NUCLEOTIDE SEQUENCE [LARGE SCALE GENOMIC DNA]</scope>
    <source>
        <strain evidence="14 15">22A2-44</strain>
    </source>
</reference>
<dbReference type="Pfam" id="PF01595">
    <property type="entry name" value="CNNM"/>
    <property type="match status" value="1"/>
</dbReference>
<dbReference type="SUPFAM" id="SSF56176">
    <property type="entry name" value="FAD-binding/transporter-associated domain-like"/>
    <property type="match status" value="1"/>
</dbReference>
<feature type="region of interest" description="Disordered" evidence="10">
    <location>
        <begin position="420"/>
        <end position="442"/>
    </location>
</feature>
<dbReference type="SMART" id="SM00116">
    <property type="entry name" value="CBS"/>
    <property type="match status" value="2"/>
</dbReference>
<dbReference type="Gene3D" id="3.30.465.10">
    <property type="match status" value="1"/>
</dbReference>
<dbReference type="InterPro" id="IPR046342">
    <property type="entry name" value="CBS_dom_sf"/>
</dbReference>
<feature type="domain" description="CNNM transmembrane" evidence="13">
    <location>
        <begin position="7"/>
        <end position="193"/>
    </location>
</feature>
<keyword evidence="6 8" id="KW-0129">CBS domain</keyword>
<dbReference type="EMBL" id="RCHT01000031">
    <property type="protein sequence ID" value="RLL08669.1"/>
    <property type="molecule type" value="Genomic_DNA"/>
</dbReference>
<dbReference type="PANTHER" id="PTHR22777:SF17">
    <property type="entry name" value="UPF0053 PROTEIN SLL0260"/>
    <property type="match status" value="1"/>
</dbReference>
<dbReference type="CDD" id="cd04590">
    <property type="entry name" value="CBS_pair_CorC_HlyC_assoc"/>
    <property type="match status" value="1"/>
</dbReference>
<keyword evidence="4" id="KW-0677">Repeat</keyword>
<dbReference type="Pfam" id="PF00571">
    <property type="entry name" value="CBS"/>
    <property type="match status" value="2"/>
</dbReference>
<evidence type="ECO:0000256" key="10">
    <source>
        <dbReference type="SAM" id="MobiDB-lite"/>
    </source>
</evidence>
<evidence type="ECO:0000256" key="1">
    <source>
        <dbReference type="ARBA" id="ARBA00004141"/>
    </source>
</evidence>
<dbReference type="Pfam" id="PF03471">
    <property type="entry name" value="CorC_HlyC"/>
    <property type="match status" value="1"/>
</dbReference>
<dbReference type="InterPro" id="IPR036318">
    <property type="entry name" value="FAD-bd_PCMH-like_sf"/>
</dbReference>
<dbReference type="InterPro" id="IPR002550">
    <property type="entry name" value="CNNM"/>
</dbReference>
<proteinExistence type="inferred from homology"/>
<evidence type="ECO:0000256" key="5">
    <source>
        <dbReference type="ARBA" id="ARBA00022989"/>
    </source>
</evidence>
<evidence type="ECO:0000256" key="4">
    <source>
        <dbReference type="ARBA" id="ARBA00022737"/>
    </source>
</evidence>
<sequence>MEVGFFLDSTSGILYLVLVVLLCFSAFFSASETAYSSLNKIRMKNYADGGNKKAKRALAVVDDFDRLLSTILVGNNVVNMASASIATVIATAVFGASGAAIATTVMTILVLIFGEILPKTLAKENSESIAMKTGGLLQFFIKLLTPVVFFFVKIKELSLRLLKGAEAQPSVTEEELKYIVESIEQEGVLEEQESDLVQSALDFDEITVQEILTPRVDLVTIDVEDPLDEALEVVLGAHFSRIPVYRGTVDNIIGVLQVRDLLKAVVQKTDTRLSHLVTDCVFVHKTMRISTLLAEFKAKKLHLAVVTDDYGGTMGIVTMEDVLEQLVGDIWDESDEVRDDFVQVGRDTYIVSGDMNVFEMLEELGEDDRSFESDYNTAGGWAMEMLGHIPEAGEQYGYRDLVVTVSEVEEQRILSLRVERIPTLEEEPGPGEGRRADKKKDE</sequence>
<dbReference type="InterPro" id="IPR044751">
    <property type="entry name" value="Ion_transp-like_CBS"/>
</dbReference>
<comment type="caution">
    <text evidence="14">The sequence shown here is derived from an EMBL/GenBank/DDBJ whole genome shotgun (WGS) entry which is preliminary data.</text>
</comment>
<evidence type="ECO:0000259" key="12">
    <source>
        <dbReference type="PROSITE" id="PS51371"/>
    </source>
</evidence>
<evidence type="ECO:0000259" key="13">
    <source>
        <dbReference type="PROSITE" id="PS51846"/>
    </source>
</evidence>
<gene>
    <name evidence="14" type="ORF">D4A47_11855</name>
</gene>
<dbReference type="PROSITE" id="PS51371">
    <property type="entry name" value="CBS"/>
    <property type="match status" value="2"/>
</dbReference>
<evidence type="ECO:0000313" key="15">
    <source>
        <dbReference type="Proteomes" id="UP000276301"/>
    </source>
</evidence>
<dbReference type="SUPFAM" id="SSF54631">
    <property type="entry name" value="CBS-domain pair"/>
    <property type="match status" value="1"/>
</dbReference>
<evidence type="ECO:0000256" key="8">
    <source>
        <dbReference type="PROSITE-ProRule" id="PRU00703"/>
    </source>
</evidence>
<feature type="transmembrane region" description="Helical" evidence="11">
    <location>
        <begin position="88"/>
        <end position="113"/>
    </location>
</feature>
<feature type="transmembrane region" description="Helical" evidence="11">
    <location>
        <begin position="12"/>
        <end position="35"/>
    </location>
</feature>
<dbReference type="InterPro" id="IPR016169">
    <property type="entry name" value="FAD-bd_PCMH_sub2"/>
</dbReference>
<feature type="transmembrane region" description="Helical" evidence="11">
    <location>
        <begin position="133"/>
        <end position="152"/>
    </location>
</feature>
<dbReference type="PANTHER" id="PTHR22777">
    <property type="entry name" value="HEMOLYSIN-RELATED"/>
    <property type="match status" value="1"/>
</dbReference>
<dbReference type="PROSITE" id="PS51846">
    <property type="entry name" value="CNNM"/>
    <property type="match status" value="1"/>
</dbReference>
<organism evidence="14 15">
    <name type="scientific">Anaerotruncus massiliensis</name>
    <name type="common">ex Liu et al. 2021</name>
    <dbReference type="NCBI Taxonomy" id="2321404"/>
    <lineage>
        <taxon>Bacteria</taxon>
        <taxon>Bacillati</taxon>
        <taxon>Bacillota</taxon>
        <taxon>Clostridia</taxon>
        <taxon>Eubacteriales</taxon>
        <taxon>Oscillospiraceae</taxon>
        <taxon>Anaerotruncus</taxon>
    </lineage>
</organism>
<evidence type="ECO:0000256" key="6">
    <source>
        <dbReference type="ARBA" id="ARBA00023122"/>
    </source>
</evidence>
<feature type="domain" description="CBS" evidence="12">
    <location>
        <begin position="212"/>
        <end position="271"/>
    </location>
</feature>
<dbReference type="InterPro" id="IPR005170">
    <property type="entry name" value="Transptr-assoc_dom"/>
</dbReference>
<dbReference type="Proteomes" id="UP000276301">
    <property type="component" value="Unassembled WGS sequence"/>
</dbReference>
<dbReference type="GO" id="GO:0050660">
    <property type="term" value="F:flavin adenine dinucleotide binding"/>
    <property type="evidence" value="ECO:0007669"/>
    <property type="project" value="InterPro"/>
</dbReference>
<evidence type="ECO:0000313" key="14">
    <source>
        <dbReference type="EMBL" id="RLL08669.1"/>
    </source>
</evidence>
<evidence type="ECO:0000256" key="9">
    <source>
        <dbReference type="PROSITE-ProRule" id="PRU01193"/>
    </source>
</evidence>
<dbReference type="GO" id="GO:0005886">
    <property type="term" value="C:plasma membrane"/>
    <property type="evidence" value="ECO:0007669"/>
    <property type="project" value="TreeGrafter"/>
</dbReference>
<dbReference type="InterPro" id="IPR000644">
    <property type="entry name" value="CBS_dom"/>
</dbReference>
<dbReference type="SMART" id="SM01091">
    <property type="entry name" value="CorC_HlyC"/>
    <property type="match status" value="1"/>
</dbReference>